<feature type="compositionally biased region" description="Low complexity" evidence="1">
    <location>
        <begin position="569"/>
        <end position="588"/>
    </location>
</feature>
<evidence type="ECO:0008006" key="4">
    <source>
        <dbReference type="Google" id="ProtNLM"/>
    </source>
</evidence>
<feature type="compositionally biased region" description="Low complexity" evidence="1">
    <location>
        <begin position="654"/>
        <end position="668"/>
    </location>
</feature>
<feature type="region of interest" description="Disordered" evidence="1">
    <location>
        <begin position="450"/>
        <end position="682"/>
    </location>
</feature>
<organism evidence="2 3">
    <name type="scientific">Schizothecium vesticola</name>
    <dbReference type="NCBI Taxonomy" id="314040"/>
    <lineage>
        <taxon>Eukaryota</taxon>
        <taxon>Fungi</taxon>
        <taxon>Dikarya</taxon>
        <taxon>Ascomycota</taxon>
        <taxon>Pezizomycotina</taxon>
        <taxon>Sordariomycetes</taxon>
        <taxon>Sordariomycetidae</taxon>
        <taxon>Sordariales</taxon>
        <taxon>Schizotheciaceae</taxon>
        <taxon>Schizothecium</taxon>
    </lineage>
</organism>
<feature type="compositionally biased region" description="Basic residues" evidence="1">
    <location>
        <begin position="16"/>
        <end position="26"/>
    </location>
</feature>
<feature type="compositionally biased region" description="Polar residues" evidence="1">
    <location>
        <begin position="814"/>
        <end position="830"/>
    </location>
</feature>
<keyword evidence="3" id="KW-1185">Reference proteome</keyword>
<feature type="region of interest" description="Disordered" evidence="1">
    <location>
        <begin position="789"/>
        <end position="830"/>
    </location>
</feature>
<feature type="compositionally biased region" description="Polar residues" evidence="1">
    <location>
        <begin position="42"/>
        <end position="55"/>
    </location>
</feature>
<feature type="compositionally biased region" description="Basic and acidic residues" evidence="1">
    <location>
        <begin position="547"/>
        <end position="560"/>
    </location>
</feature>
<dbReference type="EMBL" id="JAUKUD010000003">
    <property type="protein sequence ID" value="KAK0749555.1"/>
    <property type="molecule type" value="Genomic_DNA"/>
</dbReference>
<feature type="compositionally biased region" description="Polar residues" evidence="1">
    <location>
        <begin position="1034"/>
        <end position="1057"/>
    </location>
</feature>
<feature type="compositionally biased region" description="Polar residues" evidence="1">
    <location>
        <begin position="533"/>
        <end position="542"/>
    </location>
</feature>
<feature type="compositionally biased region" description="Polar residues" evidence="1">
    <location>
        <begin position="508"/>
        <end position="521"/>
    </location>
</feature>
<protein>
    <recommendedName>
        <fullName evidence="4">Proteophosphoglycan ppg4</fullName>
    </recommendedName>
</protein>
<name>A0AA40F1L9_9PEZI</name>
<comment type="caution">
    <text evidence="2">The sequence shown here is derived from an EMBL/GenBank/DDBJ whole genome shotgun (WGS) entry which is preliminary data.</text>
</comment>
<sequence length="1179" mass="127900">MGNTQSSVVEPDAPRKQSRRQSHRLSKPMTGNHAAAGLSSPGGFSNSTRRLSNVRMSFRPPPPSPASTPSTTTNTTPTTASSFEAQLGLGQHQMERSASAVSVEQKESRRRSLFRSRSSQETPDSSRRQRSTGPVSRVADRLGRTNSMTYESAVSYYGQTDPESWFPPPISSRASWNYNLTSYEAKRLLNLFEEPVFEHATAMSENKMTVVTETTWKSSNPANAPPNTANATNTPISRANSDLSLYMPVRRRSVIQKPGVATRANSMRGDTVLSRPTVRHSHPPTPSLSRQTSFESYRGGVISMPPPLHDADIPRVLTPCEDNYQSIGAFKLGSLRITNGAASPASPELERGRQRSDRDQGRPVAPSDYFDRPAPNATLNQPPATPPKPETPQTRAVPPIPAHAPLQGTDTTADVEAKQHRPTVTSKNFAIPEYLADIVFSPFSLKAALPSSPELQTTSKATALEDDLFDDDSRGEFSPVEVLDVRQDPSAKPRQKDGQGGWEKPFSRTDSGFVSAGSPSERSYKPLTKADSGYSSNVSLRSFQAKAQEKDLTLSLDKRSSHSTQRTGSLQSQNRSLSNASSTSYSTAPEREAPPPPVPPKDHQPTHSRSRGSSGTEAIPALVFSGRAREAGLKSPDSLPRTPGSAKSGRSERSISALSLGSSSNKPSKLQRFLSSARRPAPAPAVVHAAQVCETPSAPTTPRVVAPKPQEQADFFPLAKKRLAPKARPSMDTLKTIFSVGSMEIGPEVAKVPRVSEEAELPNGTPSHAKEPSWRDTFQTMPSSIATAAANVIPRKPVARKPIPPPREVGQGGQKESAQRGSPDSTTLSDADLSAYSSVFASLGESAYDAGLIAMAGSHQGAASPEIANRTLSLNETTLWHLEMRSPGLSHSPLNLNLPSPALPSPLLLKTVASQAKARSSPPVSMVTRRPMSLRVPPPLRSQSSTASLKHKASRESIRSYPSAQPLARKASRDGIRSYPSYGPATTDSGSDRSELSPPIPAMDPRRIMAFRHSQSLHQKTPNWDVQTDHDMSRQGSRSNSMHGQGRHNSLTSNAAQAGSAIQRPSSAQAWQVRTAKPQQLKHRASHDGFNMQQRRRQYGHSPSMSNGYTAQHKQSYDPWNSNSQFDPGHGLQDSRYPPYVPRGHHRNRSINRAGSTNVPYRVLHSYNSPAYRGVPIWG</sequence>
<feature type="compositionally biased region" description="Polar residues" evidence="1">
    <location>
        <begin position="1101"/>
        <end position="1126"/>
    </location>
</feature>
<feature type="compositionally biased region" description="Basic and acidic residues" evidence="1">
    <location>
        <begin position="483"/>
        <end position="497"/>
    </location>
</feature>
<evidence type="ECO:0000313" key="2">
    <source>
        <dbReference type="EMBL" id="KAK0749555.1"/>
    </source>
</evidence>
<feature type="region of interest" description="Disordered" evidence="1">
    <location>
        <begin position="341"/>
        <end position="428"/>
    </location>
</feature>
<feature type="region of interest" description="Disordered" evidence="1">
    <location>
        <begin position="259"/>
        <end position="293"/>
    </location>
</feature>
<proteinExistence type="predicted"/>
<gene>
    <name evidence="2" type="ORF">B0T18DRAFT_322592</name>
</gene>
<feature type="compositionally biased region" description="Polar residues" evidence="1">
    <location>
        <begin position="1016"/>
        <end position="1026"/>
    </location>
</feature>
<feature type="compositionally biased region" description="Polar residues" evidence="1">
    <location>
        <begin position="1063"/>
        <end position="1072"/>
    </location>
</feature>
<evidence type="ECO:0000313" key="3">
    <source>
        <dbReference type="Proteomes" id="UP001172155"/>
    </source>
</evidence>
<feature type="compositionally biased region" description="Low complexity" evidence="1">
    <location>
        <begin position="67"/>
        <end position="82"/>
    </location>
</feature>
<dbReference type="Proteomes" id="UP001172155">
    <property type="component" value="Unassembled WGS sequence"/>
</dbReference>
<feature type="region of interest" description="Disordered" evidence="1">
    <location>
        <begin position="914"/>
        <end position="1002"/>
    </location>
</feature>
<reference evidence="2" key="1">
    <citation type="submission" date="2023-06" db="EMBL/GenBank/DDBJ databases">
        <title>Genome-scale phylogeny and comparative genomics of the fungal order Sordariales.</title>
        <authorList>
            <consortium name="Lawrence Berkeley National Laboratory"/>
            <person name="Hensen N."/>
            <person name="Bonometti L."/>
            <person name="Westerberg I."/>
            <person name="Brannstrom I.O."/>
            <person name="Guillou S."/>
            <person name="Cros-Aarteil S."/>
            <person name="Calhoun S."/>
            <person name="Haridas S."/>
            <person name="Kuo A."/>
            <person name="Mondo S."/>
            <person name="Pangilinan J."/>
            <person name="Riley R."/>
            <person name="LaButti K."/>
            <person name="Andreopoulos B."/>
            <person name="Lipzen A."/>
            <person name="Chen C."/>
            <person name="Yanf M."/>
            <person name="Daum C."/>
            <person name="Ng V."/>
            <person name="Clum A."/>
            <person name="Steindorff A."/>
            <person name="Ohm R."/>
            <person name="Martin F."/>
            <person name="Silar P."/>
            <person name="Natvig D."/>
            <person name="Lalanne C."/>
            <person name="Gautier V."/>
            <person name="Ament-velasquez S.L."/>
            <person name="Kruys A."/>
            <person name="Hutchinson M.I."/>
            <person name="Powell A.J."/>
            <person name="Barry K."/>
            <person name="Miller A.N."/>
            <person name="Grigoriev I.V."/>
            <person name="Debuchy R."/>
            <person name="Gladieux P."/>
            <person name="Thoren M.H."/>
            <person name="Johannesson H."/>
        </authorList>
    </citation>
    <scope>NUCLEOTIDE SEQUENCE</scope>
    <source>
        <strain evidence="2">SMH3187-1</strain>
    </source>
</reference>
<evidence type="ECO:0000256" key="1">
    <source>
        <dbReference type="SAM" id="MobiDB-lite"/>
    </source>
</evidence>
<feature type="compositionally biased region" description="Basic and acidic residues" evidence="1">
    <location>
        <begin position="348"/>
        <end position="361"/>
    </location>
</feature>
<feature type="region of interest" description="Disordered" evidence="1">
    <location>
        <begin position="1016"/>
        <end position="1154"/>
    </location>
</feature>
<feature type="region of interest" description="Disordered" evidence="1">
    <location>
        <begin position="1"/>
        <end position="144"/>
    </location>
</feature>
<accession>A0AA40F1L9</accession>
<dbReference type="AlphaFoldDB" id="A0AA40F1L9"/>